<dbReference type="STRING" id="1724.GCA_001044175_02093"/>
<dbReference type="EMBL" id="PDJF01000001">
    <property type="protein sequence ID" value="PFG28928.1"/>
    <property type="molecule type" value="Genomic_DNA"/>
</dbReference>
<evidence type="ECO:0000313" key="1">
    <source>
        <dbReference type="EMBL" id="PFG28928.1"/>
    </source>
</evidence>
<organism evidence="1 2">
    <name type="scientific">Corynebacterium renale</name>
    <dbReference type="NCBI Taxonomy" id="1724"/>
    <lineage>
        <taxon>Bacteria</taxon>
        <taxon>Bacillati</taxon>
        <taxon>Actinomycetota</taxon>
        <taxon>Actinomycetes</taxon>
        <taxon>Mycobacteriales</taxon>
        <taxon>Corynebacteriaceae</taxon>
        <taxon>Corynebacterium</taxon>
    </lineage>
</organism>
<name>A0A2A9DQG0_9CORY</name>
<dbReference type="OrthoDB" id="2613315at2"/>
<proteinExistence type="predicted"/>
<accession>A0A2A9DQG0</accession>
<dbReference type="Proteomes" id="UP000221653">
    <property type="component" value="Unassembled WGS sequence"/>
</dbReference>
<dbReference type="RefSeq" id="WP_048380543.1">
    <property type="nucleotide sequence ID" value="NZ_LDYE01000007.1"/>
</dbReference>
<protein>
    <submittedName>
        <fullName evidence="1">Uncharacterized protein</fullName>
    </submittedName>
</protein>
<evidence type="ECO:0000313" key="2">
    <source>
        <dbReference type="Proteomes" id="UP000221653"/>
    </source>
</evidence>
<dbReference type="AlphaFoldDB" id="A0A2A9DQG0"/>
<comment type="caution">
    <text evidence="1">The sequence shown here is derived from an EMBL/GenBank/DDBJ whole genome shotgun (WGS) entry which is preliminary data.</text>
</comment>
<reference evidence="1 2" key="1">
    <citation type="submission" date="2017-10" db="EMBL/GenBank/DDBJ databases">
        <title>Sequencing the genomes of 1000 actinobacteria strains.</title>
        <authorList>
            <person name="Klenk H.-P."/>
        </authorList>
    </citation>
    <scope>NUCLEOTIDE SEQUENCE [LARGE SCALE GENOMIC DNA]</scope>
    <source>
        <strain evidence="1 2">DSM 20688</strain>
    </source>
</reference>
<keyword evidence="2" id="KW-1185">Reference proteome</keyword>
<gene>
    <name evidence="1" type="ORF">ATK06_2057</name>
</gene>
<sequence>MYPLHKDMTLNEEQLQIVSDYVKEVGFCLPGTAPEDFQPRAFARYLGWEFMSEDLEAYGVGLYCTKPGFEKYYTFIRMSYGQLMGDPNAPRLPVNNPVLATDTLRMHRWWSRREGPARSGVDTYDKDDGSVPGVDQDLRELGDILGDILHFAQQGKGPDDKGKFDLAVDWGTLLAGRYPRLQYFQNKGMLTREQEEALTDFETVATDLQPTLEYLSLPTLATIARPEARTHEAHHDKTT</sequence>